<dbReference type="Pfam" id="PF02348">
    <property type="entry name" value="CTP_transf_3"/>
    <property type="match status" value="1"/>
</dbReference>
<name>A0A6S6RZW6_9BACT</name>
<sequence length="590" mass="68616">MYNILEIANTHGGDVKYVFKLLKEFQVFDKSNGFGIKFQPFKYDESALEDFSYYEIYKELFICSDDWSSILDEAYKTKDIWIDLFDSYGISIFIENIDKVYGIKLQTSVLENNIIFSSLQNCDLRNKKLILNIAGRSKEEIDSLLQKYLSLDVGEILFEVGFQSFPTKLEDAGLSKVLYLKKKYSNRLVFADHNDGESEDAKLLPLIASMLGADYIEKHIMHSSLETKYDFNSSITYKTFQDFLQLQEKYLPLLKSPFISKPELDYLNKTYQVPVLNKNKGAYTLLDVQNDIKYRRSDKIGLHTKALIELTSNYYLLNKNKKENDTLKKEDFKKVNIAAIIACRLKSTRLPKKALLNIGTLSSIELCIKNTLKFNNLNHVILATSTIEQDAELEDYTYSDNVIFHKGHPDDVIERYLDVIDDLKVDVFVRLTGDNAFISSEIFDYLLKSHFENGADYTTAKEAAVGTNLEIINASALRKVKEYFPFAEHSEYMSWYFHNNPEYFNINFIDLPEHLVREYRLTLDYPEDLEMFNKIEDYFSSNSLEFSLSRLFLFLDNNRDIANINSHLVPKYESNKDLIAMLDKETKIQE</sequence>
<dbReference type="InterPro" id="IPR013132">
    <property type="entry name" value="PseI/NeuA/B-like_N"/>
</dbReference>
<dbReference type="InterPro" id="IPR003329">
    <property type="entry name" value="Cytidylyl_trans"/>
</dbReference>
<dbReference type="SUPFAM" id="SSF51569">
    <property type="entry name" value="Aldolase"/>
    <property type="match status" value="1"/>
</dbReference>
<dbReference type="EMBL" id="CACVAR010000040">
    <property type="protein sequence ID" value="CAA6799361.1"/>
    <property type="molecule type" value="Genomic_DNA"/>
</dbReference>
<evidence type="ECO:0000313" key="2">
    <source>
        <dbReference type="EMBL" id="CAA6799361.1"/>
    </source>
</evidence>
<dbReference type="InterPro" id="IPR013785">
    <property type="entry name" value="Aldolase_TIM"/>
</dbReference>
<dbReference type="Gene3D" id="3.20.20.70">
    <property type="entry name" value="Aldolase class I"/>
    <property type="match status" value="1"/>
</dbReference>
<dbReference type="GO" id="GO:0016051">
    <property type="term" value="P:carbohydrate biosynthetic process"/>
    <property type="evidence" value="ECO:0007669"/>
    <property type="project" value="InterPro"/>
</dbReference>
<reference evidence="2" key="1">
    <citation type="submission" date="2020-01" db="EMBL/GenBank/DDBJ databases">
        <authorList>
            <person name="Meier V. D."/>
            <person name="Meier V D."/>
        </authorList>
    </citation>
    <scope>NUCLEOTIDE SEQUENCE</scope>
    <source>
        <strain evidence="2">HLG_WM_MAG_03</strain>
    </source>
</reference>
<dbReference type="Gene3D" id="3.90.550.10">
    <property type="entry name" value="Spore Coat Polysaccharide Biosynthesis Protein SpsA, Chain A"/>
    <property type="match status" value="1"/>
</dbReference>
<dbReference type="PANTHER" id="PTHR42866">
    <property type="entry name" value="3-DEOXY-MANNO-OCTULOSONATE CYTIDYLYLTRANSFERASE"/>
    <property type="match status" value="1"/>
</dbReference>
<dbReference type="AlphaFoldDB" id="A0A6S6RZW6"/>
<evidence type="ECO:0000259" key="1">
    <source>
        <dbReference type="Pfam" id="PF03102"/>
    </source>
</evidence>
<gene>
    <name evidence="2" type="ORF">HELGO_WM30513</name>
</gene>
<dbReference type="Pfam" id="PF03102">
    <property type="entry name" value="NeuB"/>
    <property type="match status" value="1"/>
</dbReference>
<dbReference type="InterPro" id="IPR029044">
    <property type="entry name" value="Nucleotide-diphossugar_trans"/>
</dbReference>
<feature type="domain" description="PseI/NeuA/B-like" evidence="1">
    <location>
        <begin position="116"/>
        <end position="245"/>
    </location>
</feature>
<dbReference type="GO" id="GO:0005829">
    <property type="term" value="C:cytosol"/>
    <property type="evidence" value="ECO:0007669"/>
    <property type="project" value="TreeGrafter"/>
</dbReference>
<dbReference type="PANTHER" id="PTHR42866:SF1">
    <property type="entry name" value="SPORE COAT POLYSACCHARIDE BIOSYNTHESIS PROTEIN SPSF"/>
    <property type="match status" value="1"/>
</dbReference>
<accession>A0A6S6RZW6</accession>
<organism evidence="2">
    <name type="scientific">uncultured Sulfurovum sp</name>
    <dbReference type="NCBI Taxonomy" id="269237"/>
    <lineage>
        <taxon>Bacteria</taxon>
        <taxon>Pseudomonadati</taxon>
        <taxon>Campylobacterota</taxon>
        <taxon>Epsilonproteobacteria</taxon>
        <taxon>Campylobacterales</taxon>
        <taxon>Sulfurovaceae</taxon>
        <taxon>Sulfurovum</taxon>
        <taxon>environmental samples</taxon>
    </lineage>
</organism>
<dbReference type="SUPFAM" id="SSF53448">
    <property type="entry name" value="Nucleotide-diphospho-sugar transferases"/>
    <property type="match status" value="1"/>
</dbReference>
<proteinExistence type="predicted"/>
<protein>
    <recommendedName>
        <fullName evidence="1">PseI/NeuA/B-like domain-containing protein</fullName>
    </recommendedName>
</protein>